<dbReference type="SMART" id="SM01287">
    <property type="entry name" value="Rtt106"/>
    <property type="match status" value="1"/>
</dbReference>
<evidence type="ECO:0000256" key="6">
    <source>
        <dbReference type="ARBA" id="ARBA00023054"/>
    </source>
</evidence>
<dbReference type="Gene3D" id="3.90.230.10">
    <property type="entry name" value="Creatinase/methionine aminopeptidase superfamily"/>
    <property type="match status" value="1"/>
</dbReference>
<comment type="function">
    <text evidence="10 11">Component of the FACT complex, a general chromatin factor that acts to reorganize nucleosomes. The FACT complex is involved in multiple processes that require DNA as a template such as mRNA elongation, DNA replication and DNA repair. During transcription elongation the FACT complex acts as a histone chaperone that both destabilizes and restores nucleosomal structure. It facilitates the passage of RNA polymerase II and transcription by promoting the dissociation of one histone H2A-H2B dimer from the nucleosome, then subsequently promotes the reestablishment of the nucleosome following the passage of RNA polymerase II.</text>
</comment>
<dbReference type="InterPro" id="IPR011993">
    <property type="entry name" value="PH-like_dom_sf"/>
</dbReference>
<dbReference type="Pfam" id="PF21091">
    <property type="entry name" value="SPT16_C"/>
    <property type="match status" value="1"/>
</dbReference>
<evidence type="ECO:0000256" key="12">
    <source>
        <dbReference type="SAM" id="Coils"/>
    </source>
</evidence>
<dbReference type="InterPro" id="IPR013719">
    <property type="entry name" value="RTT106/SPT16-like_middle_dom"/>
</dbReference>
<accession>A0A9P6B7D6</accession>
<dbReference type="AlphaFoldDB" id="A0A9P6B7D6"/>
<feature type="compositionally biased region" description="Basic residues" evidence="13">
    <location>
        <begin position="1034"/>
        <end position="1048"/>
    </location>
</feature>
<dbReference type="Pfam" id="PF14826">
    <property type="entry name" value="FACT-Spt16_Nlob"/>
    <property type="match status" value="1"/>
</dbReference>
<keyword evidence="2 11" id="KW-0158">Chromosome</keyword>
<dbReference type="GO" id="GO:0035101">
    <property type="term" value="C:FACT complex"/>
    <property type="evidence" value="ECO:0007669"/>
    <property type="project" value="UniProtKB-UniRule"/>
</dbReference>
<comment type="similarity">
    <text evidence="1 11">Belongs to the peptidase M24 family. SPT16 subfamily.</text>
</comment>
<proteinExistence type="inferred from homology"/>
<dbReference type="Pfam" id="PF24824">
    <property type="entry name" value="PH_SPT16"/>
    <property type="match status" value="1"/>
</dbReference>
<evidence type="ECO:0000313" key="17">
    <source>
        <dbReference type="EMBL" id="KAF9518885.1"/>
    </source>
</evidence>
<sequence length="1048" mass="116888">MVELNAKTFWTRIGKLLDVWNEGPTQPDFLPLADLDAILILSGEAPSEDEAVRKSTAFQTWLLGYEFPSTIILLQKDALTFVSSPSKAHILNQLQIPAALVKVKILTQAKAKDPPSNAVPQVLEQLSSSTRIGTTLREKHTGRLMDEWNNALGEDGHKDKFEWIEVAPVLSSAMATKDDDELKSVRTASHLASAVLSHSFIPKLETILDSQSKIAHSRLAEYLENRLGNVDGSKGPDMRVFSKSKHLGDVDWTMVEVTYAPVIQSRGTKTGYDLKPSAQSSDDNLASTGTVLCSIGIKYKGYCAQIGRSFLVDPTKEQDQLYTLLLNLQHELLVKMRDGVVAKEVYAAAVDYIKAKKPELEKNFVKNIGFGMGLEFRDSSWLLNGKNTRTLRADMIFSLSIGFQDIEDKNGKKYALGLTDTIKITPNSAVCLTEGSKNPAEFIFRFEDDPKDKEKASSSSKTNGKDKSNVKSDLDSAKAKPLATKVVGSKVLRAKTRQQLLDPEASKTVSAKIAQHQKELHAQRQEEGIARFAGEDAGGADDRGKAWKRFISYKGEAGIPKEAESLRIHIDRRNQTVVLPINGFAVPFHVNTLKTVSKSDEGDFTYLRINFQVPGSLAGKKEDAPFEDPDATFIKSFSYRSTDGHRFDNLNKQIQELKKEANKREQEKREMADVIEQDNLVEIKGRRPHKLPDVFARPALDGKRLAGELEIHSNGLRYQSPLGGRIDILFSNIKHLFFQPCDGEMLVIIHFHLKSPIMIGKKKAKDVQVYREASDVQFDETGNRKRKYRYGDEDEIELEQSELKRRKALNKEFKHFAEKIAEASDDRFEVDIPFRELAFEGVPYRTNVKLQPTTDCIVHLSDPPFTVVTISEIEVASLERVQFSLKQFDVLDNVKEWLNSVEVPLAEGPVNLNWSQIMKTINDSPYEFFKEGGWGFLVGPDNGSEASVAEDSETESEFEADPADFAAESSESDVSDYDASDASDDASDEDFGGDSGSGSEGQDWDELEKKAARADQRKKEERGGRDSDDEGGRPKKKSSTKLNGKGKR</sequence>
<dbReference type="Pfam" id="PF08644">
    <property type="entry name" value="SPT16"/>
    <property type="match status" value="1"/>
</dbReference>
<feature type="domain" description="FACT complex subunit SPT16 middle" evidence="15">
    <location>
        <begin position="568"/>
        <end position="718"/>
    </location>
</feature>
<dbReference type="FunFam" id="2.30.29.150:FF:000002">
    <property type="entry name" value="FACT complex subunit SPT16"/>
    <property type="match status" value="1"/>
</dbReference>
<name>A0A9P6B7D6_9AGAM</name>
<dbReference type="SMART" id="SM01286">
    <property type="entry name" value="SPT16"/>
    <property type="match status" value="1"/>
</dbReference>
<evidence type="ECO:0000256" key="3">
    <source>
        <dbReference type="ARBA" id="ARBA00022705"/>
    </source>
</evidence>
<feature type="domain" description="Histone chaperone RTT106/FACT complex subunit SPT16-like middle" evidence="16">
    <location>
        <begin position="839"/>
        <end position="908"/>
    </location>
</feature>
<feature type="domain" description="FACT complex subunit SPT16 N-terminal lobe" evidence="14">
    <location>
        <begin position="4"/>
        <end position="170"/>
    </location>
</feature>
<dbReference type="InterPro" id="IPR048969">
    <property type="entry name" value="FACT_SPT16_C"/>
</dbReference>
<evidence type="ECO:0000256" key="7">
    <source>
        <dbReference type="ARBA" id="ARBA00023163"/>
    </source>
</evidence>
<feature type="compositionally biased region" description="Basic and acidic residues" evidence="13">
    <location>
        <begin position="463"/>
        <end position="476"/>
    </location>
</feature>
<dbReference type="SMART" id="SM01285">
    <property type="entry name" value="FACT-Spt16_Nlob"/>
    <property type="match status" value="1"/>
</dbReference>
<dbReference type="SUPFAM" id="SSF55920">
    <property type="entry name" value="Creatinase/aminopeptidase"/>
    <property type="match status" value="1"/>
</dbReference>
<dbReference type="FunFam" id="2.30.29.210:FF:000001">
    <property type="entry name" value="FACT complex subunit spt16"/>
    <property type="match status" value="1"/>
</dbReference>
<dbReference type="PANTHER" id="PTHR13980:SF15">
    <property type="entry name" value="FACT COMPLEX SUBUNIT SPT16"/>
    <property type="match status" value="1"/>
</dbReference>
<dbReference type="Gene3D" id="2.30.29.30">
    <property type="entry name" value="Pleckstrin-homology domain (PH domain)/Phosphotyrosine-binding domain (PTB)"/>
    <property type="match status" value="2"/>
</dbReference>
<feature type="compositionally biased region" description="Basic and acidic residues" evidence="13">
    <location>
        <begin position="444"/>
        <end position="456"/>
    </location>
</feature>
<dbReference type="FunFam" id="3.90.230.10:FF:000005">
    <property type="entry name" value="FACT complex subunit spt16"/>
    <property type="match status" value="1"/>
</dbReference>
<evidence type="ECO:0000259" key="16">
    <source>
        <dbReference type="SMART" id="SM01287"/>
    </source>
</evidence>
<feature type="region of interest" description="Disordered" evidence="13">
    <location>
        <begin position="941"/>
        <end position="1048"/>
    </location>
</feature>
<dbReference type="EMBL" id="MU128921">
    <property type="protein sequence ID" value="KAF9518885.1"/>
    <property type="molecule type" value="Genomic_DNA"/>
</dbReference>
<comment type="caution">
    <text evidence="17">The sequence shown here is derived from an EMBL/GenBank/DDBJ whole genome shotgun (WGS) entry which is preliminary data.</text>
</comment>
<dbReference type="Pfam" id="PF00557">
    <property type="entry name" value="Peptidase_M24"/>
    <property type="match status" value="1"/>
</dbReference>
<keyword evidence="5 11" id="KW-0805">Transcription regulation</keyword>
<dbReference type="InterPro" id="IPR036005">
    <property type="entry name" value="Creatinase/aminopeptidase-like"/>
</dbReference>
<evidence type="ECO:0000256" key="1">
    <source>
        <dbReference type="ARBA" id="ARBA00010779"/>
    </source>
</evidence>
<feature type="compositionally biased region" description="Acidic residues" evidence="13">
    <location>
        <begin position="948"/>
        <end position="962"/>
    </location>
</feature>
<dbReference type="GO" id="GO:0006368">
    <property type="term" value="P:transcription elongation by RNA polymerase II"/>
    <property type="evidence" value="ECO:0007669"/>
    <property type="project" value="TreeGrafter"/>
</dbReference>
<evidence type="ECO:0000259" key="15">
    <source>
        <dbReference type="SMART" id="SM01286"/>
    </source>
</evidence>
<evidence type="ECO:0000256" key="8">
    <source>
        <dbReference type="ARBA" id="ARBA00023204"/>
    </source>
</evidence>
<dbReference type="PANTHER" id="PTHR13980">
    <property type="entry name" value="CDC68 RELATED"/>
    <property type="match status" value="1"/>
</dbReference>
<gene>
    <name evidence="17" type="ORF">BS47DRAFT_1412980</name>
</gene>
<dbReference type="Gene3D" id="2.30.29.210">
    <property type="entry name" value="FACT complex subunit Spt16p/Cdc68p"/>
    <property type="match status" value="1"/>
</dbReference>
<dbReference type="Proteomes" id="UP000886523">
    <property type="component" value="Unassembled WGS sequence"/>
</dbReference>
<evidence type="ECO:0000256" key="9">
    <source>
        <dbReference type="ARBA" id="ARBA00023242"/>
    </source>
</evidence>
<evidence type="ECO:0000256" key="2">
    <source>
        <dbReference type="ARBA" id="ARBA00022454"/>
    </source>
</evidence>
<keyword evidence="4 11" id="KW-0227">DNA damage</keyword>
<feature type="region of interest" description="Disordered" evidence="13">
    <location>
        <begin position="444"/>
        <end position="476"/>
    </location>
</feature>
<protein>
    <recommendedName>
        <fullName evidence="11">FACT complex subunit</fullName>
    </recommendedName>
</protein>
<dbReference type="OrthoDB" id="10251642at2759"/>
<dbReference type="GO" id="GO:0031491">
    <property type="term" value="F:nucleosome binding"/>
    <property type="evidence" value="ECO:0007669"/>
    <property type="project" value="TreeGrafter"/>
</dbReference>
<keyword evidence="6 12" id="KW-0175">Coiled coil</keyword>
<comment type="subunit">
    <text evidence="11">Component of the FACT complex.</text>
</comment>
<feature type="compositionally biased region" description="Acidic residues" evidence="13">
    <location>
        <begin position="970"/>
        <end position="992"/>
    </location>
</feature>
<dbReference type="Gene3D" id="2.30.29.150">
    <property type="match status" value="1"/>
</dbReference>
<evidence type="ECO:0000256" key="11">
    <source>
        <dbReference type="RuleBase" id="RU367052"/>
    </source>
</evidence>
<feature type="coiled-coil region" evidence="12">
    <location>
        <begin position="647"/>
        <end position="678"/>
    </location>
</feature>
<evidence type="ECO:0000259" key="14">
    <source>
        <dbReference type="SMART" id="SM01285"/>
    </source>
</evidence>
<feature type="compositionally biased region" description="Basic and acidic residues" evidence="13">
    <location>
        <begin position="1007"/>
        <end position="1033"/>
    </location>
</feature>
<keyword evidence="7 11" id="KW-0804">Transcription</keyword>
<organism evidence="17 18">
    <name type="scientific">Hydnum rufescens UP504</name>
    <dbReference type="NCBI Taxonomy" id="1448309"/>
    <lineage>
        <taxon>Eukaryota</taxon>
        <taxon>Fungi</taxon>
        <taxon>Dikarya</taxon>
        <taxon>Basidiomycota</taxon>
        <taxon>Agaricomycotina</taxon>
        <taxon>Agaricomycetes</taxon>
        <taxon>Cantharellales</taxon>
        <taxon>Hydnaceae</taxon>
        <taxon>Hydnum</taxon>
    </lineage>
</organism>
<evidence type="ECO:0000256" key="5">
    <source>
        <dbReference type="ARBA" id="ARBA00023015"/>
    </source>
</evidence>
<dbReference type="GO" id="GO:0006281">
    <property type="term" value="P:DNA repair"/>
    <property type="evidence" value="ECO:0007669"/>
    <property type="project" value="UniProtKB-UniRule"/>
</dbReference>
<keyword evidence="3 11" id="KW-0235">DNA replication</keyword>
<reference evidence="17" key="1">
    <citation type="journal article" date="2020" name="Nat. Commun.">
        <title>Large-scale genome sequencing of mycorrhizal fungi provides insights into the early evolution of symbiotic traits.</title>
        <authorList>
            <person name="Miyauchi S."/>
            <person name="Kiss E."/>
            <person name="Kuo A."/>
            <person name="Drula E."/>
            <person name="Kohler A."/>
            <person name="Sanchez-Garcia M."/>
            <person name="Morin E."/>
            <person name="Andreopoulos B."/>
            <person name="Barry K.W."/>
            <person name="Bonito G."/>
            <person name="Buee M."/>
            <person name="Carver A."/>
            <person name="Chen C."/>
            <person name="Cichocki N."/>
            <person name="Clum A."/>
            <person name="Culley D."/>
            <person name="Crous P.W."/>
            <person name="Fauchery L."/>
            <person name="Girlanda M."/>
            <person name="Hayes R.D."/>
            <person name="Keri Z."/>
            <person name="LaButti K."/>
            <person name="Lipzen A."/>
            <person name="Lombard V."/>
            <person name="Magnuson J."/>
            <person name="Maillard F."/>
            <person name="Murat C."/>
            <person name="Nolan M."/>
            <person name="Ohm R.A."/>
            <person name="Pangilinan J."/>
            <person name="Pereira M.F."/>
            <person name="Perotto S."/>
            <person name="Peter M."/>
            <person name="Pfister S."/>
            <person name="Riley R."/>
            <person name="Sitrit Y."/>
            <person name="Stielow J.B."/>
            <person name="Szollosi G."/>
            <person name="Zifcakova L."/>
            <person name="Stursova M."/>
            <person name="Spatafora J.W."/>
            <person name="Tedersoo L."/>
            <person name="Vaario L.M."/>
            <person name="Yamada A."/>
            <person name="Yan M."/>
            <person name="Wang P."/>
            <person name="Xu J."/>
            <person name="Bruns T."/>
            <person name="Baldrian P."/>
            <person name="Vilgalys R."/>
            <person name="Dunand C."/>
            <person name="Henrissat B."/>
            <person name="Grigoriev I.V."/>
            <person name="Hibbett D."/>
            <person name="Nagy L.G."/>
            <person name="Martin F.M."/>
        </authorList>
    </citation>
    <scope>NUCLEOTIDE SEQUENCE</scope>
    <source>
        <strain evidence="17">UP504</strain>
    </source>
</reference>
<dbReference type="InterPro" id="IPR056595">
    <property type="entry name" value="Fact-SPT16_PH"/>
</dbReference>
<dbReference type="InterPro" id="IPR029148">
    <property type="entry name" value="FACT-SPT16_Nlobe"/>
</dbReference>
<dbReference type="InterPro" id="IPR000994">
    <property type="entry name" value="Pept_M24"/>
</dbReference>
<dbReference type="Pfam" id="PF08512">
    <property type="entry name" value="Rttp106-like_middle"/>
    <property type="match status" value="1"/>
</dbReference>
<keyword evidence="8 11" id="KW-0234">DNA repair</keyword>
<dbReference type="InterPro" id="IPR040258">
    <property type="entry name" value="Spt16"/>
</dbReference>
<dbReference type="InterPro" id="IPR029149">
    <property type="entry name" value="Creatin/AminoP/Spt16_N"/>
</dbReference>
<evidence type="ECO:0000256" key="13">
    <source>
        <dbReference type="SAM" id="MobiDB-lite"/>
    </source>
</evidence>
<dbReference type="InterPro" id="IPR013953">
    <property type="entry name" value="FACT_SPT16_M"/>
</dbReference>
<keyword evidence="9 11" id="KW-0539">Nucleus</keyword>
<evidence type="ECO:0000256" key="4">
    <source>
        <dbReference type="ARBA" id="ARBA00022763"/>
    </source>
</evidence>
<dbReference type="Gene3D" id="3.40.350.10">
    <property type="entry name" value="Creatinase/prolidase N-terminal domain"/>
    <property type="match status" value="1"/>
</dbReference>
<comment type="subcellular location">
    <subcellularLocation>
        <location evidence="11">Nucleus</location>
    </subcellularLocation>
    <subcellularLocation>
        <location evidence="11">Chromosome</location>
    </subcellularLocation>
</comment>
<dbReference type="GO" id="GO:0006260">
    <property type="term" value="P:DNA replication"/>
    <property type="evidence" value="ECO:0007669"/>
    <property type="project" value="UniProtKB-KW"/>
</dbReference>
<evidence type="ECO:0000313" key="18">
    <source>
        <dbReference type="Proteomes" id="UP000886523"/>
    </source>
</evidence>
<evidence type="ECO:0000256" key="10">
    <source>
        <dbReference type="ARBA" id="ARBA00025370"/>
    </source>
</evidence>
<keyword evidence="18" id="KW-1185">Reference proteome</keyword>